<dbReference type="SUPFAM" id="SSF54909">
    <property type="entry name" value="Dimeric alpha+beta barrel"/>
    <property type="match status" value="1"/>
</dbReference>
<accession>A0A2H3ARN5</accession>
<dbReference type="GO" id="GO:0046872">
    <property type="term" value="F:metal ion binding"/>
    <property type="evidence" value="ECO:0007669"/>
    <property type="project" value="UniProtKB-KW"/>
</dbReference>
<evidence type="ECO:0000313" key="8">
    <source>
        <dbReference type="Proteomes" id="UP000218334"/>
    </source>
</evidence>
<dbReference type="PANTHER" id="PTHR30521">
    <property type="entry name" value="DEFERROCHELATASE/PEROXIDASE"/>
    <property type="match status" value="1"/>
</dbReference>
<gene>
    <name evidence="7" type="ORF">ARMSODRAFT_800972</name>
</gene>
<sequence length="151" mass="16420">MNISVTDGLSGLSRPAVKGFTKSPLLASRRCPRNFLGENGDATTTCPPWAKDGSFLVFRQLEQRVPEFNKFLLDNPISEPGTKLAPEAGSTLLGARMIGRWKSGAPVDLAPLFDDPTLASDRMRNNNFTSHHDGEDSNSQIRCPFAAHAAH</sequence>
<evidence type="ECO:0000256" key="5">
    <source>
        <dbReference type="ARBA" id="ARBA00023002"/>
    </source>
</evidence>
<dbReference type="GO" id="GO:0005829">
    <property type="term" value="C:cytosol"/>
    <property type="evidence" value="ECO:0007669"/>
    <property type="project" value="TreeGrafter"/>
</dbReference>
<keyword evidence="8" id="KW-1185">Reference proteome</keyword>
<dbReference type="EMBL" id="KZ293505">
    <property type="protein sequence ID" value="PBK59404.1"/>
    <property type="molecule type" value="Genomic_DNA"/>
</dbReference>
<reference evidence="8" key="1">
    <citation type="journal article" date="2017" name="Nat. Ecol. Evol.">
        <title>Genome expansion and lineage-specific genetic innovations in the forest pathogenic fungi Armillaria.</title>
        <authorList>
            <person name="Sipos G."/>
            <person name="Prasanna A.N."/>
            <person name="Walter M.C."/>
            <person name="O'Connor E."/>
            <person name="Balint B."/>
            <person name="Krizsan K."/>
            <person name="Kiss B."/>
            <person name="Hess J."/>
            <person name="Varga T."/>
            <person name="Slot J."/>
            <person name="Riley R."/>
            <person name="Boka B."/>
            <person name="Rigling D."/>
            <person name="Barry K."/>
            <person name="Lee J."/>
            <person name="Mihaltcheva S."/>
            <person name="LaButti K."/>
            <person name="Lipzen A."/>
            <person name="Waldron R."/>
            <person name="Moloney N.M."/>
            <person name="Sperisen C."/>
            <person name="Kredics L."/>
            <person name="Vagvoelgyi C."/>
            <person name="Patrignani A."/>
            <person name="Fitzpatrick D."/>
            <person name="Nagy I."/>
            <person name="Doyle S."/>
            <person name="Anderson J.B."/>
            <person name="Grigoriev I.V."/>
            <person name="Gueldener U."/>
            <person name="Muensterkoetter M."/>
            <person name="Nagy L.G."/>
        </authorList>
    </citation>
    <scope>NUCLEOTIDE SEQUENCE [LARGE SCALE GENOMIC DNA]</scope>
    <source>
        <strain evidence="8">28-4</strain>
    </source>
</reference>
<dbReference type="InterPro" id="IPR011008">
    <property type="entry name" value="Dimeric_a/b-barrel"/>
</dbReference>
<comment type="cofactor">
    <cofactor evidence="1">
        <name>heme b</name>
        <dbReference type="ChEBI" id="CHEBI:60344"/>
    </cofactor>
</comment>
<dbReference type="PROSITE" id="PS51404">
    <property type="entry name" value="DYP_PEROXIDASE"/>
    <property type="match status" value="1"/>
</dbReference>
<evidence type="ECO:0000256" key="6">
    <source>
        <dbReference type="ARBA" id="ARBA00023004"/>
    </source>
</evidence>
<dbReference type="GO" id="GO:0004601">
    <property type="term" value="F:peroxidase activity"/>
    <property type="evidence" value="ECO:0007669"/>
    <property type="project" value="UniProtKB-KW"/>
</dbReference>
<evidence type="ECO:0000313" key="7">
    <source>
        <dbReference type="EMBL" id="PBK59404.1"/>
    </source>
</evidence>
<protein>
    <submittedName>
        <fullName evidence="7">Uncharacterized protein</fullName>
    </submittedName>
</protein>
<evidence type="ECO:0000256" key="2">
    <source>
        <dbReference type="ARBA" id="ARBA00022559"/>
    </source>
</evidence>
<keyword evidence="2" id="KW-0575">Peroxidase</keyword>
<evidence type="ECO:0000256" key="1">
    <source>
        <dbReference type="ARBA" id="ARBA00001970"/>
    </source>
</evidence>
<name>A0A2H3ARN5_9AGAR</name>
<keyword evidence="6" id="KW-0408">Iron</keyword>
<dbReference type="STRING" id="1076256.A0A2H3ARN5"/>
<dbReference type="InterPro" id="IPR006314">
    <property type="entry name" value="Dyp_peroxidase"/>
</dbReference>
<keyword evidence="4" id="KW-0479">Metal-binding</keyword>
<evidence type="ECO:0000256" key="4">
    <source>
        <dbReference type="ARBA" id="ARBA00022723"/>
    </source>
</evidence>
<organism evidence="7 8">
    <name type="scientific">Armillaria solidipes</name>
    <dbReference type="NCBI Taxonomy" id="1076256"/>
    <lineage>
        <taxon>Eukaryota</taxon>
        <taxon>Fungi</taxon>
        <taxon>Dikarya</taxon>
        <taxon>Basidiomycota</taxon>
        <taxon>Agaricomycotina</taxon>
        <taxon>Agaricomycetes</taxon>
        <taxon>Agaricomycetidae</taxon>
        <taxon>Agaricales</taxon>
        <taxon>Marasmiineae</taxon>
        <taxon>Physalacriaceae</taxon>
        <taxon>Armillaria</taxon>
    </lineage>
</organism>
<keyword evidence="3" id="KW-0349">Heme</keyword>
<keyword evidence="5" id="KW-0560">Oxidoreductase</keyword>
<evidence type="ECO:0000256" key="3">
    <source>
        <dbReference type="ARBA" id="ARBA00022617"/>
    </source>
</evidence>
<dbReference type="Proteomes" id="UP000218334">
    <property type="component" value="Unassembled WGS sequence"/>
</dbReference>
<dbReference type="PANTHER" id="PTHR30521:SF4">
    <property type="entry name" value="DEFERROCHELATASE"/>
    <property type="match status" value="1"/>
</dbReference>
<dbReference type="AlphaFoldDB" id="A0A2H3ARN5"/>
<proteinExistence type="predicted"/>
<dbReference type="GO" id="GO:0020037">
    <property type="term" value="F:heme binding"/>
    <property type="evidence" value="ECO:0007669"/>
    <property type="project" value="InterPro"/>
</dbReference>